<evidence type="ECO:0000313" key="1">
    <source>
        <dbReference type="EMBL" id="OVA09272.1"/>
    </source>
</evidence>
<dbReference type="AlphaFoldDB" id="A0A200QFR5"/>
<organism evidence="1 2">
    <name type="scientific">Macleaya cordata</name>
    <name type="common">Five-seeded plume-poppy</name>
    <name type="synonym">Bocconia cordata</name>
    <dbReference type="NCBI Taxonomy" id="56857"/>
    <lineage>
        <taxon>Eukaryota</taxon>
        <taxon>Viridiplantae</taxon>
        <taxon>Streptophyta</taxon>
        <taxon>Embryophyta</taxon>
        <taxon>Tracheophyta</taxon>
        <taxon>Spermatophyta</taxon>
        <taxon>Magnoliopsida</taxon>
        <taxon>Ranunculales</taxon>
        <taxon>Papaveraceae</taxon>
        <taxon>Papaveroideae</taxon>
        <taxon>Macleaya</taxon>
    </lineage>
</organism>
<dbReference type="InParanoid" id="A0A200QFR5"/>
<proteinExistence type="predicted"/>
<dbReference type="EMBL" id="MVGT01002159">
    <property type="protein sequence ID" value="OVA09272.1"/>
    <property type="molecule type" value="Genomic_DNA"/>
</dbReference>
<name>A0A200QFR5_MACCD</name>
<protein>
    <submittedName>
        <fullName evidence="1">Uncharacterized protein</fullName>
    </submittedName>
</protein>
<accession>A0A200QFR5</accession>
<reference evidence="1 2" key="1">
    <citation type="journal article" date="2017" name="Mol. Plant">
        <title>The Genome of Medicinal Plant Macleaya cordata Provides New Insights into Benzylisoquinoline Alkaloids Metabolism.</title>
        <authorList>
            <person name="Liu X."/>
            <person name="Liu Y."/>
            <person name="Huang P."/>
            <person name="Ma Y."/>
            <person name="Qing Z."/>
            <person name="Tang Q."/>
            <person name="Cao H."/>
            <person name="Cheng P."/>
            <person name="Zheng Y."/>
            <person name="Yuan Z."/>
            <person name="Zhou Y."/>
            <person name="Liu J."/>
            <person name="Tang Z."/>
            <person name="Zhuo Y."/>
            <person name="Zhang Y."/>
            <person name="Yu L."/>
            <person name="Huang J."/>
            <person name="Yang P."/>
            <person name="Peng Q."/>
            <person name="Zhang J."/>
            <person name="Jiang W."/>
            <person name="Zhang Z."/>
            <person name="Lin K."/>
            <person name="Ro D.K."/>
            <person name="Chen X."/>
            <person name="Xiong X."/>
            <person name="Shang Y."/>
            <person name="Huang S."/>
            <person name="Zeng J."/>
        </authorList>
    </citation>
    <scope>NUCLEOTIDE SEQUENCE [LARGE SCALE GENOMIC DNA]</scope>
    <source>
        <strain evidence="2">cv. BLH2017</strain>
        <tissue evidence="1">Root</tissue>
    </source>
</reference>
<dbReference type="Proteomes" id="UP000195402">
    <property type="component" value="Unassembled WGS sequence"/>
</dbReference>
<sequence length="193" mass="22416">MARIMYLKDKDMALQVGTTRTVKGFENGKKTITGEFTTTIQTGWRRSDQKGKNVAPIIELVRVLRNYSEETINILQAGPPLRERIPSRFDHGNQRVAYFLRKQKFFLGMGLGRYQQGRTQPVESKTVLLEGTYSLGYHPTEEEISRDQIKKRRKAQVKNRGEPYVPPAIDWSRQLRYPEWFVKKGHHTAKPPL</sequence>
<gene>
    <name evidence="1" type="ORF">BVC80_7145g2</name>
</gene>
<comment type="caution">
    <text evidence="1">The sequence shown here is derived from an EMBL/GenBank/DDBJ whole genome shotgun (WGS) entry which is preliminary data.</text>
</comment>
<evidence type="ECO:0000313" key="2">
    <source>
        <dbReference type="Proteomes" id="UP000195402"/>
    </source>
</evidence>
<keyword evidence="2" id="KW-1185">Reference proteome</keyword>